<protein>
    <submittedName>
        <fullName evidence="2">Uncharacterized protein</fullName>
    </submittedName>
</protein>
<feature type="non-terminal residue" evidence="2">
    <location>
        <position position="229"/>
    </location>
</feature>
<dbReference type="EMBL" id="CAJNNV010025530">
    <property type="protein sequence ID" value="CAE8614922.1"/>
    <property type="molecule type" value="Genomic_DNA"/>
</dbReference>
<sequence length="229" mass="25417">MPAMGATGGCGGMGGCSGMPAMGAAGMAASSSSQKTKAKVPEPESEEESDNEDIDADIQKLGDHFNIEDRWIKRLDELMRKRKDTKETDLAKLYEVLEQARSPTGLLVAKLGEMECGQFVGKVKPDRQIERLAVRFKLDSRVVSRLTELRVRRARTKGEDFDRLEQHLMLCKRPSATATLLIGKLLEGELRQIPDVTSAKAIAQKFKLDKDAKSKLREIAEKRADDIEE</sequence>
<evidence type="ECO:0000313" key="3">
    <source>
        <dbReference type="Proteomes" id="UP000654075"/>
    </source>
</evidence>
<dbReference type="OMA" id="QHLCICA"/>
<feature type="compositionally biased region" description="Low complexity" evidence="1">
    <location>
        <begin position="18"/>
        <end position="35"/>
    </location>
</feature>
<accession>A0A813FRM6</accession>
<dbReference type="AlphaFoldDB" id="A0A813FRM6"/>
<feature type="compositionally biased region" description="Acidic residues" evidence="1">
    <location>
        <begin position="43"/>
        <end position="54"/>
    </location>
</feature>
<comment type="caution">
    <text evidence="2">The sequence shown here is derived from an EMBL/GenBank/DDBJ whole genome shotgun (WGS) entry which is preliminary data.</text>
</comment>
<evidence type="ECO:0000313" key="2">
    <source>
        <dbReference type="EMBL" id="CAE8614922.1"/>
    </source>
</evidence>
<organism evidence="2 3">
    <name type="scientific">Polarella glacialis</name>
    <name type="common">Dinoflagellate</name>
    <dbReference type="NCBI Taxonomy" id="89957"/>
    <lineage>
        <taxon>Eukaryota</taxon>
        <taxon>Sar</taxon>
        <taxon>Alveolata</taxon>
        <taxon>Dinophyceae</taxon>
        <taxon>Suessiales</taxon>
        <taxon>Suessiaceae</taxon>
        <taxon>Polarella</taxon>
    </lineage>
</organism>
<proteinExistence type="predicted"/>
<feature type="compositionally biased region" description="Gly residues" evidence="1">
    <location>
        <begin position="1"/>
        <end position="17"/>
    </location>
</feature>
<gene>
    <name evidence="2" type="ORF">PGLA1383_LOCUS32642</name>
</gene>
<evidence type="ECO:0000256" key="1">
    <source>
        <dbReference type="SAM" id="MobiDB-lite"/>
    </source>
</evidence>
<keyword evidence="3" id="KW-1185">Reference proteome</keyword>
<reference evidence="2" key="1">
    <citation type="submission" date="2021-02" db="EMBL/GenBank/DDBJ databases">
        <authorList>
            <person name="Dougan E. K."/>
            <person name="Rhodes N."/>
            <person name="Thang M."/>
            <person name="Chan C."/>
        </authorList>
    </citation>
    <scope>NUCLEOTIDE SEQUENCE</scope>
</reference>
<dbReference type="OrthoDB" id="442979at2759"/>
<name>A0A813FRM6_POLGL</name>
<feature type="region of interest" description="Disordered" evidence="1">
    <location>
        <begin position="1"/>
        <end position="54"/>
    </location>
</feature>
<dbReference type="Proteomes" id="UP000654075">
    <property type="component" value="Unassembled WGS sequence"/>
</dbReference>